<feature type="transmembrane region" description="Helical" evidence="6">
    <location>
        <begin position="56"/>
        <end position="76"/>
    </location>
</feature>
<comment type="caution">
    <text evidence="9">The sequence shown here is derived from an EMBL/GenBank/DDBJ whole genome shotgun (WGS) entry which is preliminary data.</text>
</comment>
<dbReference type="PANTHER" id="PTHR23252">
    <property type="entry name" value="INTIMAL THICKNESS RECEPTOR-RELATED"/>
    <property type="match status" value="1"/>
</dbReference>
<evidence type="ECO:0000256" key="4">
    <source>
        <dbReference type="ARBA" id="ARBA00023136"/>
    </source>
</evidence>
<feature type="domain" description="GPR180/TMEM145 transmembrane" evidence="7">
    <location>
        <begin position="90"/>
        <end position="250"/>
    </location>
</feature>
<dbReference type="AlphaFoldDB" id="A0A9D4SUI2"/>
<reference evidence="9" key="1">
    <citation type="journal article" date="2020" name="Cell">
        <title>Large-Scale Comparative Analyses of Tick Genomes Elucidate Their Genetic Diversity and Vector Capacities.</title>
        <authorList>
            <consortium name="Tick Genome and Microbiome Consortium (TIGMIC)"/>
            <person name="Jia N."/>
            <person name="Wang J."/>
            <person name="Shi W."/>
            <person name="Du L."/>
            <person name="Sun Y."/>
            <person name="Zhan W."/>
            <person name="Jiang J.F."/>
            <person name="Wang Q."/>
            <person name="Zhang B."/>
            <person name="Ji P."/>
            <person name="Bell-Sakyi L."/>
            <person name="Cui X.M."/>
            <person name="Yuan T.T."/>
            <person name="Jiang B.G."/>
            <person name="Yang W.F."/>
            <person name="Lam T.T."/>
            <person name="Chang Q.C."/>
            <person name="Ding S.J."/>
            <person name="Wang X.J."/>
            <person name="Zhu J.G."/>
            <person name="Ruan X.D."/>
            <person name="Zhao L."/>
            <person name="Wei J.T."/>
            <person name="Ye R.Z."/>
            <person name="Que T.C."/>
            <person name="Du C.H."/>
            <person name="Zhou Y.H."/>
            <person name="Cheng J.X."/>
            <person name="Dai P.F."/>
            <person name="Guo W.B."/>
            <person name="Han X.H."/>
            <person name="Huang E.J."/>
            <person name="Li L.F."/>
            <person name="Wei W."/>
            <person name="Gao Y.C."/>
            <person name="Liu J.Z."/>
            <person name="Shao H.Z."/>
            <person name="Wang X."/>
            <person name="Wang C.C."/>
            <person name="Yang T.C."/>
            <person name="Huo Q.B."/>
            <person name="Li W."/>
            <person name="Chen H.Y."/>
            <person name="Chen S.E."/>
            <person name="Zhou L.G."/>
            <person name="Ni X.B."/>
            <person name="Tian J.H."/>
            <person name="Sheng Y."/>
            <person name="Liu T."/>
            <person name="Pan Y.S."/>
            <person name="Xia L.Y."/>
            <person name="Li J."/>
            <person name="Zhao F."/>
            <person name="Cao W.C."/>
        </authorList>
    </citation>
    <scope>NUCLEOTIDE SEQUENCE</scope>
    <source>
        <strain evidence="9">Rsan-2018</strain>
    </source>
</reference>
<protein>
    <recommendedName>
        <fullName evidence="11">Intimal thickness related receptor IRP domain-containing protein</fullName>
    </recommendedName>
</protein>
<reference evidence="9" key="2">
    <citation type="submission" date="2021-09" db="EMBL/GenBank/DDBJ databases">
        <authorList>
            <person name="Jia N."/>
            <person name="Wang J."/>
            <person name="Shi W."/>
            <person name="Du L."/>
            <person name="Sun Y."/>
            <person name="Zhan W."/>
            <person name="Jiang J."/>
            <person name="Wang Q."/>
            <person name="Zhang B."/>
            <person name="Ji P."/>
            <person name="Sakyi L.B."/>
            <person name="Cui X."/>
            <person name="Yuan T."/>
            <person name="Jiang B."/>
            <person name="Yang W."/>
            <person name="Lam T.T.-Y."/>
            <person name="Chang Q."/>
            <person name="Ding S."/>
            <person name="Wang X."/>
            <person name="Zhu J."/>
            <person name="Ruan X."/>
            <person name="Zhao L."/>
            <person name="Wei J."/>
            <person name="Que T."/>
            <person name="Du C."/>
            <person name="Cheng J."/>
            <person name="Dai P."/>
            <person name="Han X."/>
            <person name="Huang E."/>
            <person name="Gao Y."/>
            <person name="Liu J."/>
            <person name="Shao H."/>
            <person name="Ye R."/>
            <person name="Li L."/>
            <person name="Wei W."/>
            <person name="Wang X."/>
            <person name="Wang C."/>
            <person name="Huo Q."/>
            <person name="Li W."/>
            <person name="Guo W."/>
            <person name="Chen H."/>
            <person name="Chen S."/>
            <person name="Zhou L."/>
            <person name="Zhou L."/>
            <person name="Ni X."/>
            <person name="Tian J."/>
            <person name="Zhou Y."/>
            <person name="Sheng Y."/>
            <person name="Liu T."/>
            <person name="Pan Y."/>
            <person name="Xia L."/>
            <person name="Li J."/>
            <person name="Zhao F."/>
            <person name="Cao W."/>
        </authorList>
    </citation>
    <scope>NUCLEOTIDE SEQUENCE</scope>
    <source>
        <strain evidence="9">Rsan-2018</strain>
        <tissue evidence="9">Larvae</tissue>
    </source>
</reference>
<feature type="domain" description="GPR180-like N-terminal" evidence="8">
    <location>
        <begin position="5"/>
        <end position="74"/>
    </location>
</feature>
<evidence type="ECO:0000259" key="7">
    <source>
        <dbReference type="Pfam" id="PF10192"/>
    </source>
</evidence>
<dbReference type="GO" id="GO:0019236">
    <property type="term" value="P:response to pheromone"/>
    <property type="evidence" value="ECO:0007669"/>
    <property type="project" value="InterPro"/>
</dbReference>
<organism evidence="9 10">
    <name type="scientific">Rhipicephalus sanguineus</name>
    <name type="common">Brown dog tick</name>
    <name type="synonym">Ixodes sanguineus</name>
    <dbReference type="NCBI Taxonomy" id="34632"/>
    <lineage>
        <taxon>Eukaryota</taxon>
        <taxon>Metazoa</taxon>
        <taxon>Ecdysozoa</taxon>
        <taxon>Arthropoda</taxon>
        <taxon>Chelicerata</taxon>
        <taxon>Arachnida</taxon>
        <taxon>Acari</taxon>
        <taxon>Parasitiformes</taxon>
        <taxon>Ixodida</taxon>
        <taxon>Ixodoidea</taxon>
        <taxon>Ixodidae</taxon>
        <taxon>Rhipicephalinae</taxon>
        <taxon>Rhipicephalus</taxon>
        <taxon>Rhipicephalus</taxon>
    </lineage>
</organism>
<dbReference type="Pfam" id="PF21892">
    <property type="entry name" value="TMEM145_N"/>
    <property type="match status" value="1"/>
</dbReference>
<evidence type="ECO:0000256" key="1">
    <source>
        <dbReference type="ARBA" id="ARBA00004141"/>
    </source>
</evidence>
<keyword evidence="4 6" id="KW-0472">Membrane</keyword>
<sequence>MAFQPQSCPQKEAVLSAANGQIVNLTDRFEWSKCDIINDVYRCKDKRRFKSARERWWFIAISNCNASKGLYLEYMLELYNDDSNFWYKHFSADEFCRILSSSSTLVFLLLLILVAKGYTVTRGRLKPSTSAKIGTFMTLYVVVYTALFIYERQYFDPGEVLYIYESPAGYGIVALRLVGWGWFVYATVFTLLHYPEKTAFYTRLFLLYTVWLLSAPVIILIAAFVVPKWMREKVINVVELMVIFFAHIVFLVDVVQHPTIGVISENYIDRFPHHAYAPTESLVAEPPAGSIAAVTAVDYATLFGGASRHEHENNNWQQLHPSGEQASQEERYRVLIS</sequence>
<evidence type="ECO:0000256" key="2">
    <source>
        <dbReference type="ARBA" id="ARBA00022692"/>
    </source>
</evidence>
<feature type="transmembrane region" description="Helical" evidence="6">
    <location>
        <begin position="98"/>
        <end position="119"/>
    </location>
</feature>
<feature type="transmembrane region" description="Helical" evidence="6">
    <location>
        <begin position="204"/>
        <end position="225"/>
    </location>
</feature>
<dbReference type="GO" id="GO:0007186">
    <property type="term" value="P:G protein-coupled receptor signaling pathway"/>
    <property type="evidence" value="ECO:0007669"/>
    <property type="project" value="InterPro"/>
</dbReference>
<dbReference type="VEuPathDB" id="VectorBase:RSAN_028609"/>
<feature type="transmembrane region" description="Helical" evidence="6">
    <location>
        <begin position="170"/>
        <end position="192"/>
    </location>
</feature>
<evidence type="ECO:0000313" key="9">
    <source>
        <dbReference type="EMBL" id="KAH7951909.1"/>
    </source>
</evidence>
<proteinExistence type="predicted"/>
<dbReference type="InterPro" id="IPR047831">
    <property type="entry name" value="GPR180/TMEM145"/>
</dbReference>
<dbReference type="InterPro" id="IPR053880">
    <property type="entry name" value="GPR180-like_N"/>
</dbReference>
<name>A0A9D4SUI2_RHISA</name>
<dbReference type="Proteomes" id="UP000821837">
    <property type="component" value="Chromosome 5"/>
</dbReference>
<keyword evidence="5" id="KW-0325">Glycoprotein</keyword>
<keyword evidence="3 6" id="KW-1133">Transmembrane helix</keyword>
<evidence type="ECO:0000256" key="5">
    <source>
        <dbReference type="ARBA" id="ARBA00023180"/>
    </source>
</evidence>
<keyword evidence="2 6" id="KW-0812">Transmembrane</keyword>
<dbReference type="EMBL" id="JABSTV010001251">
    <property type="protein sequence ID" value="KAH7951909.1"/>
    <property type="molecule type" value="Genomic_DNA"/>
</dbReference>
<evidence type="ECO:0000313" key="10">
    <source>
        <dbReference type="Proteomes" id="UP000821837"/>
    </source>
</evidence>
<evidence type="ECO:0000256" key="6">
    <source>
        <dbReference type="SAM" id="Phobius"/>
    </source>
</evidence>
<feature type="transmembrane region" description="Helical" evidence="6">
    <location>
        <begin position="131"/>
        <end position="150"/>
    </location>
</feature>
<feature type="transmembrane region" description="Helical" evidence="6">
    <location>
        <begin position="237"/>
        <end position="255"/>
    </location>
</feature>
<accession>A0A9D4SUI2</accession>
<dbReference type="GO" id="GO:0016020">
    <property type="term" value="C:membrane"/>
    <property type="evidence" value="ECO:0007669"/>
    <property type="project" value="UniProtKB-SubCell"/>
</dbReference>
<comment type="subcellular location">
    <subcellularLocation>
        <location evidence="1">Membrane</location>
        <topology evidence="1">Multi-pass membrane protein</topology>
    </subcellularLocation>
</comment>
<dbReference type="PANTHER" id="PTHR23252:SF24">
    <property type="entry name" value="TRANSMEMBRANE PROTEIN 145"/>
    <property type="match status" value="1"/>
</dbReference>
<dbReference type="InterPro" id="IPR019336">
    <property type="entry name" value="GPR180/TMEM145_TM"/>
</dbReference>
<evidence type="ECO:0000259" key="8">
    <source>
        <dbReference type="Pfam" id="PF21892"/>
    </source>
</evidence>
<evidence type="ECO:0000256" key="3">
    <source>
        <dbReference type="ARBA" id="ARBA00022989"/>
    </source>
</evidence>
<evidence type="ECO:0008006" key="11">
    <source>
        <dbReference type="Google" id="ProtNLM"/>
    </source>
</evidence>
<dbReference type="Pfam" id="PF10192">
    <property type="entry name" value="GPR180-TMEM145_TM"/>
    <property type="match status" value="1"/>
</dbReference>
<keyword evidence="10" id="KW-1185">Reference proteome</keyword>
<gene>
    <name evidence="9" type="ORF">HPB52_015246</name>
</gene>